<dbReference type="EMBL" id="CP045898">
    <property type="protein sequence ID" value="QQP40491.1"/>
    <property type="molecule type" value="Genomic_DNA"/>
</dbReference>
<gene>
    <name evidence="1" type="ORF">FKW44_014551</name>
</gene>
<evidence type="ECO:0000313" key="2">
    <source>
        <dbReference type="Proteomes" id="UP000595437"/>
    </source>
</evidence>
<evidence type="ECO:0000313" key="1">
    <source>
        <dbReference type="EMBL" id="QQP40491.1"/>
    </source>
</evidence>
<organism evidence="1 2">
    <name type="scientific">Caligus rogercresseyi</name>
    <name type="common">Sea louse</name>
    <dbReference type="NCBI Taxonomy" id="217165"/>
    <lineage>
        <taxon>Eukaryota</taxon>
        <taxon>Metazoa</taxon>
        <taxon>Ecdysozoa</taxon>
        <taxon>Arthropoda</taxon>
        <taxon>Crustacea</taxon>
        <taxon>Multicrustacea</taxon>
        <taxon>Hexanauplia</taxon>
        <taxon>Copepoda</taxon>
        <taxon>Siphonostomatoida</taxon>
        <taxon>Caligidae</taxon>
        <taxon>Caligus</taxon>
    </lineage>
</organism>
<dbReference type="AlphaFoldDB" id="A0A7T8GZR9"/>
<accession>A0A7T8GZR9</accession>
<reference evidence="2" key="1">
    <citation type="submission" date="2021-01" db="EMBL/GenBank/DDBJ databases">
        <title>Caligus Genome Assembly.</title>
        <authorList>
            <person name="Gallardo-Escarate C."/>
        </authorList>
    </citation>
    <scope>NUCLEOTIDE SEQUENCE [LARGE SCALE GENOMIC DNA]</scope>
</reference>
<dbReference type="Proteomes" id="UP000595437">
    <property type="component" value="Chromosome 9"/>
</dbReference>
<keyword evidence="2" id="KW-1185">Reference proteome</keyword>
<sequence length="72" mass="7846">MTRLAAARDVSIYTISKAVREDLGTRASPSGINQEVYLEVMRDVVVPWMNKAAKGGFKAFCTPRGSRGTLSL</sequence>
<protein>
    <submittedName>
        <fullName evidence="1">Uncharacterized protein</fullName>
    </submittedName>
</protein>
<proteinExistence type="predicted"/>
<name>A0A7T8GZR9_CALRO</name>